<dbReference type="RefSeq" id="WP_123881536.1">
    <property type="nucleotide sequence ID" value="NZ_RPFZ01000001.1"/>
</dbReference>
<evidence type="ECO:0000256" key="3">
    <source>
        <dbReference type="ARBA" id="ARBA00006743"/>
    </source>
</evidence>
<sequence>MTQPDPGTRLADAPSRFAGLPGDIAVSFEFFPPKGDKGDEQLQRTVERLAPYEPDFVSVTYGAGGSTRAGTITALERIVGSTSVPVAGHLTCVGASKVEVNEVAERYRAMGVTHIVALRGDASPPGTPYSPHAQGYRGAAELVEALARTGHFDISVAAYPEAHPESPSVEDDIANLRRKVDAGANRALTQFFFEPETFLRFRDRAVAAGIDVPIIPGVLPITNFKQTCKFAGICGATIPDWMANAFDGLDDEPAIRNLVAATLAAEFCGKLYEEGVRDFHFYTLNRADLSYAICHLLGLREKAREPVAA</sequence>
<evidence type="ECO:0000256" key="10">
    <source>
        <dbReference type="ARBA" id="ARBA00034478"/>
    </source>
</evidence>
<protein>
    <recommendedName>
        <fullName evidence="12">Methylenetetrahydrofolate reductase</fullName>
        <ecNumber evidence="12">1.5.1.54</ecNumber>
    </recommendedName>
</protein>
<dbReference type="GO" id="GO:0005829">
    <property type="term" value="C:cytosol"/>
    <property type="evidence" value="ECO:0007669"/>
    <property type="project" value="InterPro"/>
</dbReference>
<evidence type="ECO:0000256" key="8">
    <source>
        <dbReference type="ARBA" id="ARBA00023027"/>
    </source>
</evidence>
<evidence type="ECO:0000256" key="1">
    <source>
        <dbReference type="ARBA" id="ARBA00001974"/>
    </source>
</evidence>
<dbReference type="Proteomes" id="UP000275232">
    <property type="component" value="Unassembled WGS sequence"/>
</dbReference>
<evidence type="ECO:0000256" key="9">
    <source>
        <dbReference type="ARBA" id="ARBA00023167"/>
    </source>
</evidence>
<dbReference type="EC" id="1.5.1.54" evidence="12"/>
<proteinExistence type="inferred from homology"/>
<evidence type="ECO:0000256" key="7">
    <source>
        <dbReference type="ARBA" id="ARBA00023002"/>
    </source>
</evidence>
<keyword evidence="4" id="KW-0028">Amino-acid biosynthesis</keyword>
<dbReference type="GO" id="GO:0009086">
    <property type="term" value="P:methionine biosynthetic process"/>
    <property type="evidence" value="ECO:0007669"/>
    <property type="project" value="UniProtKB-KW"/>
</dbReference>
<reference evidence="13 14" key="1">
    <citation type="submission" date="2018-11" db="EMBL/GenBank/DDBJ databases">
        <title>Erythrobacter spongiae sp. nov., isolated from a marine sponge.</title>
        <authorList>
            <person name="Zhuang L."/>
            <person name="Luo L."/>
        </authorList>
    </citation>
    <scope>NUCLEOTIDE SEQUENCE [LARGE SCALE GENOMIC DNA]</scope>
    <source>
        <strain evidence="13 14">HN-E23</strain>
    </source>
</reference>
<dbReference type="InterPro" id="IPR029041">
    <property type="entry name" value="FAD-linked_oxidoreductase-like"/>
</dbReference>
<evidence type="ECO:0000313" key="14">
    <source>
        <dbReference type="Proteomes" id="UP000275232"/>
    </source>
</evidence>
<dbReference type="SUPFAM" id="SSF51730">
    <property type="entry name" value="FAD-linked oxidoreductase"/>
    <property type="match status" value="1"/>
</dbReference>
<dbReference type="PANTHER" id="PTHR45754:SF3">
    <property type="entry name" value="METHYLENETETRAHYDROFOLATE REDUCTASE (NADPH)"/>
    <property type="match status" value="1"/>
</dbReference>
<dbReference type="Pfam" id="PF02219">
    <property type="entry name" value="MTHFR"/>
    <property type="match status" value="1"/>
</dbReference>
<comment type="similarity">
    <text evidence="3 12">Belongs to the methylenetetrahydrofolate reductase family.</text>
</comment>
<name>A0A3N5DBW8_9SPHN</name>
<dbReference type="PANTHER" id="PTHR45754">
    <property type="entry name" value="METHYLENETETRAHYDROFOLATE REDUCTASE"/>
    <property type="match status" value="1"/>
</dbReference>
<dbReference type="InterPro" id="IPR003171">
    <property type="entry name" value="Mehydrof_redctse-like"/>
</dbReference>
<keyword evidence="8" id="KW-0520">NAD</keyword>
<evidence type="ECO:0000256" key="5">
    <source>
        <dbReference type="ARBA" id="ARBA00022630"/>
    </source>
</evidence>
<evidence type="ECO:0000256" key="6">
    <source>
        <dbReference type="ARBA" id="ARBA00022827"/>
    </source>
</evidence>
<comment type="cofactor">
    <cofactor evidence="1 12">
        <name>FAD</name>
        <dbReference type="ChEBI" id="CHEBI:57692"/>
    </cofactor>
</comment>
<dbReference type="GO" id="GO:0106312">
    <property type="term" value="F:methylenetetrahydrofolate reductase (NADH) activity"/>
    <property type="evidence" value="ECO:0007669"/>
    <property type="project" value="UniProtKB-EC"/>
</dbReference>
<comment type="catalytic activity">
    <reaction evidence="11">
        <text>(6S)-5-methyl-5,6,7,8-tetrahydrofolate + NAD(+) = (6R)-5,10-methylene-5,6,7,8-tetrahydrofolate + NADH + H(+)</text>
        <dbReference type="Rhea" id="RHEA:19821"/>
        <dbReference type="ChEBI" id="CHEBI:15378"/>
        <dbReference type="ChEBI" id="CHEBI:15636"/>
        <dbReference type="ChEBI" id="CHEBI:18608"/>
        <dbReference type="ChEBI" id="CHEBI:57540"/>
        <dbReference type="ChEBI" id="CHEBI:57945"/>
        <dbReference type="EC" id="1.5.1.54"/>
    </reaction>
    <physiologicalReaction direction="right-to-left" evidence="11">
        <dbReference type="Rhea" id="RHEA:19823"/>
    </physiologicalReaction>
</comment>
<evidence type="ECO:0000256" key="11">
    <source>
        <dbReference type="ARBA" id="ARBA00048628"/>
    </source>
</evidence>
<accession>A0A3N5DBW8</accession>
<comment type="caution">
    <text evidence="13">The sequence shown here is derived from an EMBL/GenBank/DDBJ whole genome shotgun (WGS) entry which is preliminary data.</text>
</comment>
<evidence type="ECO:0000256" key="2">
    <source>
        <dbReference type="ARBA" id="ARBA00004777"/>
    </source>
</evidence>
<dbReference type="UniPathway" id="UPA00193"/>
<dbReference type="CDD" id="cd00537">
    <property type="entry name" value="MTHFR"/>
    <property type="match status" value="1"/>
</dbReference>
<dbReference type="GO" id="GO:0035999">
    <property type="term" value="P:tetrahydrofolate interconversion"/>
    <property type="evidence" value="ECO:0007669"/>
    <property type="project" value="UniProtKB-UniPathway"/>
</dbReference>
<comment type="pathway">
    <text evidence="10">Amino-acid biosynthesis; L-methionine biosynthesis via de novo pathway.</text>
</comment>
<evidence type="ECO:0000256" key="12">
    <source>
        <dbReference type="RuleBase" id="RU003862"/>
    </source>
</evidence>
<evidence type="ECO:0000313" key="13">
    <source>
        <dbReference type="EMBL" id="RPF72268.1"/>
    </source>
</evidence>
<dbReference type="GO" id="GO:0071949">
    <property type="term" value="F:FAD binding"/>
    <property type="evidence" value="ECO:0007669"/>
    <property type="project" value="TreeGrafter"/>
</dbReference>
<keyword evidence="7 12" id="KW-0560">Oxidoreductase</keyword>
<gene>
    <name evidence="13" type="primary">metF</name>
    <name evidence="13" type="ORF">EG799_12015</name>
</gene>
<keyword evidence="5 12" id="KW-0285">Flavoprotein</keyword>
<dbReference type="EMBL" id="RPFZ01000001">
    <property type="protein sequence ID" value="RPF72268.1"/>
    <property type="molecule type" value="Genomic_DNA"/>
</dbReference>
<keyword evidence="14" id="KW-1185">Reference proteome</keyword>
<evidence type="ECO:0000256" key="4">
    <source>
        <dbReference type="ARBA" id="ARBA00022605"/>
    </source>
</evidence>
<comment type="pathway">
    <text evidence="2 12">One-carbon metabolism; tetrahydrofolate interconversion.</text>
</comment>
<dbReference type="Gene3D" id="3.20.20.220">
    <property type="match status" value="1"/>
</dbReference>
<dbReference type="AlphaFoldDB" id="A0A3N5DBW8"/>
<keyword evidence="9" id="KW-0486">Methionine biosynthesis</keyword>
<organism evidence="13 14">
    <name type="scientific">Aurantiacibacter spongiae</name>
    <dbReference type="NCBI Taxonomy" id="2488860"/>
    <lineage>
        <taxon>Bacteria</taxon>
        <taxon>Pseudomonadati</taxon>
        <taxon>Pseudomonadota</taxon>
        <taxon>Alphaproteobacteria</taxon>
        <taxon>Sphingomonadales</taxon>
        <taxon>Erythrobacteraceae</taxon>
        <taxon>Aurantiacibacter</taxon>
    </lineage>
</organism>
<dbReference type="InterPro" id="IPR004620">
    <property type="entry name" value="MTHF_reductase_bac"/>
</dbReference>
<dbReference type="OrthoDB" id="9812555at2"/>
<dbReference type="NCBIfam" id="TIGR00676">
    <property type="entry name" value="fadh2"/>
    <property type="match status" value="1"/>
</dbReference>
<keyword evidence="6 12" id="KW-0274">FAD</keyword>